<dbReference type="GO" id="GO:0005737">
    <property type="term" value="C:cytoplasm"/>
    <property type="evidence" value="ECO:0007669"/>
    <property type="project" value="UniProtKB-SubCell"/>
</dbReference>
<comment type="similarity">
    <text evidence="2">Belongs to the actin family. ARP6 subfamily.</text>
</comment>
<reference evidence="9" key="1">
    <citation type="submission" date="2022-12" db="EMBL/GenBank/DDBJ databases">
        <authorList>
            <person name="Petersen C."/>
        </authorList>
    </citation>
    <scope>NUCLEOTIDE SEQUENCE</scope>
    <source>
        <strain evidence="9">IBT 29677</strain>
    </source>
</reference>
<feature type="compositionally biased region" description="Low complexity" evidence="8">
    <location>
        <begin position="1"/>
        <end position="11"/>
    </location>
</feature>
<dbReference type="GO" id="GO:0005634">
    <property type="term" value="C:nucleus"/>
    <property type="evidence" value="ECO:0007669"/>
    <property type="project" value="UniProtKB-ARBA"/>
</dbReference>
<dbReference type="Gene3D" id="3.90.640.10">
    <property type="entry name" value="Actin, Chain A, domain 4"/>
    <property type="match status" value="1"/>
</dbReference>
<proteinExistence type="inferred from homology"/>
<protein>
    <recommendedName>
        <fullName evidence="3">Actin-like protein ARP6</fullName>
    </recommendedName>
    <alternativeName>
        <fullName evidence="7">Actin-like protein arp6</fullName>
    </alternativeName>
</protein>
<sequence>MGTSKARAAAKPAKKAAPEVPSRRIPQKTFIIDNGAYTMKAGYASSDATTTEEALSACTTIPNCLVKTRDNRIVVGPQISSTVNDWNEAMFRRPVEKGYLVNWEAEREIWEQSFFEEKATARNKGIRIPTPEDTTLVLTEAPNTMPVLQRNTDEMVMEEWGFGGYVRCLGPTLNAWNEVHSLFGDPLRKPETDILPADCLLVVDSGYSHTTVTPVYRGLPIQRAIRRLDIGGKHLTNYLKEIVSMRQYNMVDESYIMNEVKESVCFVTNDFTTDMEKTWKANLKRQAASDDSIVVDFVLPDPNANKKGFMRPHDPLLEAKKKKGALSGLSSEILSEDVLVLGNERFAVPELLFRPSDIGMKQAGVPEMILQSLSVLPAGLHAALLANVLVVGGNAGIPGFMERLEAELRQITSSECVVRVRRAEDPICSTWLGGSRLANNREELSKVAISRSEYQEYGSGWAGRRFAGNI</sequence>
<comment type="subcellular location">
    <subcellularLocation>
        <location evidence="1">Cytoplasm</location>
    </subcellularLocation>
</comment>
<evidence type="ECO:0000256" key="1">
    <source>
        <dbReference type="ARBA" id="ARBA00004496"/>
    </source>
</evidence>
<dbReference type="SUPFAM" id="SSF53067">
    <property type="entry name" value="Actin-like ATPase domain"/>
    <property type="match status" value="2"/>
</dbReference>
<dbReference type="PANTHER" id="PTHR11937">
    <property type="entry name" value="ACTIN"/>
    <property type="match status" value="1"/>
</dbReference>
<comment type="function">
    <text evidence="5">Component of the SWR1 complex which mediates the ATP-dependent exchange of histone H2A for the H2A variant HZT1 leading to transcriptional regulation of selected genes by chromatin remodeling. Involved in chromosome stability.</text>
</comment>
<dbReference type="Pfam" id="PF00022">
    <property type="entry name" value="Actin"/>
    <property type="match status" value="1"/>
</dbReference>
<dbReference type="AlphaFoldDB" id="A0A9W9W5L4"/>
<keyword evidence="4" id="KW-0963">Cytoplasm</keyword>
<evidence type="ECO:0000256" key="8">
    <source>
        <dbReference type="SAM" id="MobiDB-lite"/>
    </source>
</evidence>
<dbReference type="Gene3D" id="2.30.36.70">
    <property type="entry name" value="Actin, Chain A, domain 2"/>
    <property type="match status" value="1"/>
</dbReference>
<dbReference type="OrthoDB" id="6220758at2759"/>
<dbReference type="EMBL" id="JAPZBU010000005">
    <property type="protein sequence ID" value="KAJ5403914.1"/>
    <property type="molecule type" value="Genomic_DNA"/>
</dbReference>
<evidence type="ECO:0000256" key="5">
    <source>
        <dbReference type="ARBA" id="ARBA00025222"/>
    </source>
</evidence>
<evidence type="ECO:0000256" key="6">
    <source>
        <dbReference type="ARBA" id="ARBA00063309"/>
    </source>
</evidence>
<reference evidence="9" key="2">
    <citation type="journal article" date="2023" name="IMA Fungus">
        <title>Comparative genomic study of the Penicillium genus elucidates a diverse pangenome and 15 lateral gene transfer events.</title>
        <authorList>
            <person name="Petersen C."/>
            <person name="Sorensen T."/>
            <person name="Nielsen M.R."/>
            <person name="Sondergaard T.E."/>
            <person name="Sorensen J.L."/>
            <person name="Fitzpatrick D.A."/>
            <person name="Frisvad J.C."/>
            <person name="Nielsen K.L."/>
        </authorList>
    </citation>
    <scope>NUCLEOTIDE SEQUENCE</scope>
    <source>
        <strain evidence="9">IBT 29677</strain>
    </source>
</reference>
<dbReference type="Gene3D" id="3.30.420.40">
    <property type="match status" value="2"/>
</dbReference>
<organism evidence="9 10">
    <name type="scientific">Penicillium cosmopolitanum</name>
    <dbReference type="NCBI Taxonomy" id="1131564"/>
    <lineage>
        <taxon>Eukaryota</taxon>
        <taxon>Fungi</taxon>
        <taxon>Dikarya</taxon>
        <taxon>Ascomycota</taxon>
        <taxon>Pezizomycotina</taxon>
        <taxon>Eurotiomycetes</taxon>
        <taxon>Eurotiomycetidae</taxon>
        <taxon>Eurotiales</taxon>
        <taxon>Aspergillaceae</taxon>
        <taxon>Penicillium</taxon>
    </lineage>
</organism>
<dbReference type="InterPro" id="IPR043129">
    <property type="entry name" value="ATPase_NBD"/>
</dbReference>
<dbReference type="InterPro" id="IPR004000">
    <property type="entry name" value="Actin"/>
</dbReference>
<dbReference type="CDD" id="cd10210">
    <property type="entry name" value="ASKHA_NBD_Arp6"/>
    <property type="match status" value="1"/>
</dbReference>
<dbReference type="FunFam" id="3.90.640.10:FF:000014">
    <property type="entry name" value="Putative actin-related protein 6"/>
    <property type="match status" value="1"/>
</dbReference>
<dbReference type="Proteomes" id="UP001147747">
    <property type="component" value="Unassembled WGS sequence"/>
</dbReference>
<evidence type="ECO:0000256" key="7">
    <source>
        <dbReference type="ARBA" id="ARBA00073820"/>
    </source>
</evidence>
<evidence type="ECO:0000256" key="2">
    <source>
        <dbReference type="ARBA" id="ARBA00005665"/>
    </source>
</evidence>
<accession>A0A9W9W5L4</accession>
<feature type="region of interest" description="Disordered" evidence="8">
    <location>
        <begin position="1"/>
        <end position="24"/>
    </location>
</feature>
<dbReference type="SMART" id="SM00268">
    <property type="entry name" value="ACTIN"/>
    <property type="match status" value="1"/>
</dbReference>
<evidence type="ECO:0000256" key="3">
    <source>
        <dbReference type="ARBA" id="ARBA00018633"/>
    </source>
</evidence>
<evidence type="ECO:0000313" key="10">
    <source>
        <dbReference type="Proteomes" id="UP001147747"/>
    </source>
</evidence>
<gene>
    <name evidence="9" type="ORF">N7509_003785</name>
</gene>
<name>A0A9W9W5L4_9EURO</name>
<keyword evidence="10" id="KW-1185">Reference proteome</keyword>
<comment type="subunit">
    <text evidence="6">Component of the SWR1 chromatin remodeling complex.</text>
</comment>
<dbReference type="RefSeq" id="XP_056491156.1">
    <property type="nucleotide sequence ID" value="XM_056628422.1"/>
</dbReference>
<evidence type="ECO:0000313" key="9">
    <source>
        <dbReference type="EMBL" id="KAJ5403914.1"/>
    </source>
</evidence>
<evidence type="ECO:0000256" key="4">
    <source>
        <dbReference type="ARBA" id="ARBA00022490"/>
    </source>
</evidence>
<comment type="caution">
    <text evidence="9">The sequence shown here is derived from an EMBL/GenBank/DDBJ whole genome shotgun (WGS) entry which is preliminary data.</text>
</comment>
<dbReference type="GeneID" id="81367402"/>